<dbReference type="OrthoDB" id="2989488at2"/>
<sequence length="168" mass="19813">MRYTVQYIPLGKIKPGYSEPVTRRIKELRRAAQDCMHLMIVRKSRKQGGYVIVSGHHHYDFLQKHTNRKTAPCLVDETKASSRLTSLLHLIRKRKLPYDVPYIRRERTPVPSWSIIRRFMKQEPRFRNLSRRQQIKVLRLGIQYKKTTVLSMKAKVDDILKTKSGISG</sequence>
<evidence type="ECO:0000313" key="1">
    <source>
        <dbReference type="EMBL" id="TJY43980.1"/>
    </source>
</evidence>
<dbReference type="EMBL" id="SUPK01000001">
    <property type="protein sequence ID" value="TJY43980.1"/>
    <property type="molecule type" value="Genomic_DNA"/>
</dbReference>
<accession>A0A4U0FGI1</accession>
<gene>
    <name evidence="1" type="ORF">E5161_00860</name>
</gene>
<reference evidence="1 2" key="1">
    <citation type="submission" date="2019-04" db="EMBL/GenBank/DDBJ databases">
        <title>Cohnella sp. nov., isolated from soil.</title>
        <authorList>
            <person name="Kim W."/>
        </authorList>
    </citation>
    <scope>NUCLEOTIDE SEQUENCE [LARGE SCALE GENOMIC DNA]</scope>
    <source>
        <strain evidence="1 2">CAU 1483</strain>
    </source>
</reference>
<proteinExistence type="predicted"/>
<keyword evidence="2" id="KW-1185">Reference proteome</keyword>
<organism evidence="1 2">
    <name type="scientific">Cohnella pontilimi</name>
    <dbReference type="NCBI Taxonomy" id="2564100"/>
    <lineage>
        <taxon>Bacteria</taxon>
        <taxon>Bacillati</taxon>
        <taxon>Bacillota</taxon>
        <taxon>Bacilli</taxon>
        <taxon>Bacillales</taxon>
        <taxon>Paenibacillaceae</taxon>
        <taxon>Cohnella</taxon>
    </lineage>
</organism>
<dbReference type="AlphaFoldDB" id="A0A4U0FGI1"/>
<dbReference type="Gene3D" id="3.90.1530.10">
    <property type="entry name" value="Conserved hypothetical protein from pyrococcus furiosus pfu- 392566-001, ParB domain"/>
    <property type="match status" value="1"/>
</dbReference>
<dbReference type="Proteomes" id="UP000309673">
    <property type="component" value="Unassembled WGS sequence"/>
</dbReference>
<comment type="caution">
    <text evidence="1">The sequence shown here is derived from an EMBL/GenBank/DDBJ whole genome shotgun (WGS) entry which is preliminary data.</text>
</comment>
<evidence type="ECO:0000313" key="2">
    <source>
        <dbReference type="Proteomes" id="UP000309673"/>
    </source>
</evidence>
<name>A0A4U0FGI1_9BACL</name>
<protein>
    <submittedName>
        <fullName evidence="1">Uncharacterized protein</fullName>
    </submittedName>
</protein>
<dbReference type="RefSeq" id="WP_136775700.1">
    <property type="nucleotide sequence ID" value="NZ_SUPK01000001.1"/>
</dbReference>